<accession>A0A9N8H848</accession>
<feature type="region of interest" description="Disordered" evidence="1">
    <location>
        <begin position="539"/>
        <end position="582"/>
    </location>
</feature>
<reference evidence="3" key="1">
    <citation type="submission" date="2020-06" db="EMBL/GenBank/DDBJ databases">
        <authorList>
            <consortium name="Plant Systems Biology data submission"/>
        </authorList>
    </citation>
    <scope>NUCLEOTIDE SEQUENCE</scope>
    <source>
        <strain evidence="3">D6</strain>
    </source>
</reference>
<feature type="compositionally biased region" description="Low complexity" evidence="1">
    <location>
        <begin position="270"/>
        <end position="286"/>
    </location>
</feature>
<dbReference type="GO" id="GO:0003723">
    <property type="term" value="F:RNA binding"/>
    <property type="evidence" value="ECO:0007669"/>
    <property type="project" value="TreeGrafter"/>
</dbReference>
<dbReference type="GO" id="GO:0005634">
    <property type="term" value="C:nucleus"/>
    <property type="evidence" value="ECO:0007669"/>
    <property type="project" value="TreeGrafter"/>
</dbReference>
<gene>
    <name evidence="3" type="ORF">SEMRO_83_G044210.1</name>
</gene>
<feature type="region of interest" description="Disordered" evidence="1">
    <location>
        <begin position="1"/>
        <end position="129"/>
    </location>
</feature>
<evidence type="ECO:0000313" key="3">
    <source>
        <dbReference type="EMBL" id="CAB9500398.1"/>
    </source>
</evidence>
<feature type="compositionally biased region" description="Polar residues" evidence="1">
    <location>
        <begin position="539"/>
        <end position="552"/>
    </location>
</feature>
<dbReference type="InterPro" id="IPR011666">
    <property type="entry name" value="DUF1604"/>
</dbReference>
<dbReference type="GO" id="GO:0006397">
    <property type="term" value="P:mRNA processing"/>
    <property type="evidence" value="ECO:0007669"/>
    <property type="project" value="InterPro"/>
</dbReference>
<name>A0A9N8H848_9STRA</name>
<feature type="region of interest" description="Disordered" evidence="1">
    <location>
        <begin position="501"/>
        <end position="521"/>
    </location>
</feature>
<organism evidence="3 4">
    <name type="scientific">Seminavis robusta</name>
    <dbReference type="NCBI Taxonomy" id="568900"/>
    <lineage>
        <taxon>Eukaryota</taxon>
        <taxon>Sar</taxon>
        <taxon>Stramenopiles</taxon>
        <taxon>Ochrophyta</taxon>
        <taxon>Bacillariophyta</taxon>
        <taxon>Bacillariophyceae</taxon>
        <taxon>Bacillariophycidae</taxon>
        <taxon>Naviculales</taxon>
        <taxon>Naviculaceae</taxon>
        <taxon>Seminavis</taxon>
    </lineage>
</organism>
<feature type="compositionally biased region" description="Acidic residues" evidence="1">
    <location>
        <begin position="705"/>
        <end position="725"/>
    </location>
</feature>
<feature type="compositionally biased region" description="Basic and acidic residues" evidence="1">
    <location>
        <begin position="809"/>
        <end position="821"/>
    </location>
</feature>
<feature type="region of interest" description="Disordered" evidence="1">
    <location>
        <begin position="233"/>
        <end position="293"/>
    </location>
</feature>
<feature type="compositionally biased region" description="Basic residues" evidence="1">
    <location>
        <begin position="848"/>
        <end position="874"/>
    </location>
</feature>
<dbReference type="OrthoDB" id="20507at2759"/>
<feature type="compositionally biased region" description="Low complexity" evidence="1">
    <location>
        <begin position="503"/>
        <end position="514"/>
    </location>
</feature>
<keyword evidence="4" id="KW-1185">Reference proteome</keyword>
<feature type="compositionally biased region" description="Basic and acidic residues" evidence="1">
    <location>
        <begin position="726"/>
        <end position="793"/>
    </location>
</feature>
<dbReference type="AlphaFoldDB" id="A0A9N8H848"/>
<proteinExistence type="predicted"/>
<dbReference type="Proteomes" id="UP001153069">
    <property type="component" value="Unassembled WGS sequence"/>
</dbReference>
<dbReference type="PANTHER" id="PTHR13384:SF19">
    <property type="entry name" value="G PATCH DOMAIN-CONTAINING PROTEIN 1"/>
    <property type="match status" value="1"/>
</dbReference>
<feature type="region of interest" description="Disordered" evidence="1">
    <location>
        <begin position="349"/>
        <end position="380"/>
    </location>
</feature>
<dbReference type="PANTHER" id="PTHR13384">
    <property type="entry name" value="G PATCH DOMAIN-CONTAINING PROTEIN 1"/>
    <property type="match status" value="1"/>
</dbReference>
<evidence type="ECO:0000256" key="1">
    <source>
        <dbReference type="SAM" id="MobiDB-lite"/>
    </source>
</evidence>
<feature type="domain" description="G patch" evidence="2">
    <location>
        <begin position="16"/>
        <end position="46"/>
    </location>
</feature>
<sequence length="874" mass="97922">MADRPRYVPSRNRRAKNQRFHGAFTGGFSAGFYNTVGSTEGWQPKNDERVDELPASVDEEGNIVAQDYTPPSRKRSRPQQQKLEDFMDEEDHDQWGGPTSLRREYKDPSNASHNPLDNNANSSSNNNSTTENIGDWMKIATVVPPANVGNRLLRVLGWREGNSAAYVPDATINTAKATDTCTANQSTPESSVLLSKKRLRKVQLQQKRVKIPPPKLNTCGLGYEPYQNAPEFRAHQEKRRKQAQQRAQLNSSTNVYRISDVLENEEEDNNTNLKPNRQQQQPNSNNHDQDDPAYSYETMEDFVGHKSVGGFALREDEDDAYDDDQPLSLTKASDKVRIDSEAFNTEVYEHQSSDDDDENNNHQMSSSAPRHANDNNINNRNNLAGILSSFADTGPASSSLQTPKAAAFTTDGRPPLAGFVMGGAFASHSKPKRYRGPDVPSDYQVKHHEFRPNEHPSVLRALSHAVQLQVVDEKRKQAMDEALRINATSNKPARQRFQHMAKNISNSNNSNNTSAERSKTPMAGGAFAGLAEAMKSRFTSVKENSDTATKLQSGLRLPSKESQKTTVNEPAAEEPQRSAPDEIKITRKIYPFAPHRLLCKRFHVPVPEISKQSTDQTGGGRVTEDSYFRQEILNPATKNNPEANNKKKEAPPTKSKASVPKPGGGMFEEDGTMKDDALGAIPADQGKDKEERPSLETYKSIFEPQADDESESDLDESDPEILDEEDPKHDNTADDSKEKDPQKNAAAREEIKETNGEEKKTETEKTAGTDGAHRAIDGDARDDAVVAMDDRDRSRKKKKHKSKRRSRDRKSSHDGSDDDGSRQGQIRKRSRSVSSESTDLSRDSSSRDRKRRRERKDKKKKKHKHKSKKKSKRK</sequence>
<evidence type="ECO:0000259" key="2">
    <source>
        <dbReference type="Pfam" id="PF07713"/>
    </source>
</evidence>
<evidence type="ECO:0000313" key="4">
    <source>
        <dbReference type="Proteomes" id="UP001153069"/>
    </source>
</evidence>
<protein>
    <submittedName>
        <fullName evidence="3">Patch domain-containing protein TGH homolog</fullName>
    </submittedName>
</protein>
<feature type="compositionally biased region" description="Basic residues" evidence="1">
    <location>
        <begin position="794"/>
        <end position="808"/>
    </location>
</feature>
<feature type="compositionally biased region" description="Basic and acidic residues" evidence="1">
    <location>
        <begin position="685"/>
        <end position="694"/>
    </location>
</feature>
<feature type="region of interest" description="Disordered" evidence="1">
    <location>
        <begin position="633"/>
        <end position="874"/>
    </location>
</feature>
<dbReference type="EMBL" id="CAICTM010000082">
    <property type="protein sequence ID" value="CAB9500398.1"/>
    <property type="molecule type" value="Genomic_DNA"/>
</dbReference>
<dbReference type="Pfam" id="PF07713">
    <property type="entry name" value="DUF1604"/>
    <property type="match status" value="1"/>
</dbReference>
<feature type="compositionally biased region" description="Low complexity" evidence="1">
    <location>
        <begin position="118"/>
        <end position="128"/>
    </location>
</feature>
<comment type="caution">
    <text evidence="3">The sequence shown here is derived from an EMBL/GenBank/DDBJ whole genome shotgun (WGS) entry which is preliminary data.</text>
</comment>
<feature type="compositionally biased region" description="Low complexity" evidence="1">
    <location>
        <begin position="634"/>
        <end position="643"/>
    </location>
</feature>